<dbReference type="FunFam" id="2.30.29.30:FF:000232">
    <property type="entry name" value="Bardet-Biedl syndrome 5 isoform 1"/>
    <property type="match status" value="1"/>
</dbReference>
<dbReference type="InterPro" id="IPR011993">
    <property type="entry name" value="PH-like_dom_sf"/>
</dbReference>
<dbReference type="eggNOG" id="KOG4441">
    <property type="taxonomic scope" value="Eukaryota"/>
</dbReference>
<keyword evidence="9" id="KW-0206">Cytoskeleton</keyword>
<dbReference type="CDD" id="cd00900">
    <property type="entry name" value="PH-like"/>
    <property type="match status" value="1"/>
</dbReference>
<evidence type="ECO:0000256" key="8">
    <source>
        <dbReference type="ARBA" id="ARBA00023136"/>
    </source>
</evidence>
<reference evidence="13 14" key="1">
    <citation type="journal article" date="2012" name="Nature">
        <title>The genomic landscape of species divergence in Ficedula flycatchers.</title>
        <authorList>
            <person name="Ellegren H."/>
            <person name="Smeds L."/>
            <person name="Burri R."/>
            <person name="Olason P.I."/>
            <person name="Backstrom N."/>
            <person name="Kawakami T."/>
            <person name="Kunstner A."/>
            <person name="Makinen H."/>
            <person name="Nadachowska-Brzyska K."/>
            <person name="Qvarnstrom A."/>
            <person name="Uebbing S."/>
            <person name="Wolf J.B."/>
        </authorList>
    </citation>
    <scope>NUCLEOTIDE SEQUENCE [LARGE SCALE GENOMIC DNA]</scope>
</reference>
<dbReference type="GO" id="GO:0034451">
    <property type="term" value="C:centriolar satellite"/>
    <property type="evidence" value="ECO:0007669"/>
    <property type="project" value="UniProtKB-SubCell"/>
</dbReference>
<reference evidence="13" key="3">
    <citation type="submission" date="2025-09" db="UniProtKB">
        <authorList>
            <consortium name="Ensembl"/>
        </authorList>
    </citation>
    <scope>IDENTIFICATION</scope>
</reference>
<dbReference type="GeneTree" id="ENSGT00940000158859"/>
<evidence type="ECO:0000256" key="3">
    <source>
        <dbReference type="ARBA" id="ARBA00005822"/>
    </source>
</evidence>
<dbReference type="SMART" id="SM00683">
    <property type="entry name" value="DM16"/>
    <property type="match status" value="2"/>
</dbReference>
<dbReference type="SMART" id="SM00612">
    <property type="entry name" value="Kelch"/>
    <property type="match status" value="3"/>
</dbReference>
<keyword evidence="4" id="KW-0880">Kelch repeat</keyword>
<feature type="domain" description="BBSome complex member BBS5 PH" evidence="12">
    <location>
        <begin position="7"/>
        <end position="61"/>
    </location>
</feature>
<dbReference type="Ensembl" id="ENSFALT00000000944.2">
    <property type="protein sequence ID" value="ENSFALP00000000939.1"/>
    <property type="gene ID" value="ENSFALG00000000904.2"/>
</dbReference>
<feature type="domain" description="BBSome complex member BBS5 PH" evidence="12">
    <location>
        <begin position="137"/>
        <end position="191"/>
    </location>
</feature>
<keyword evidence="10" id="KW-0966">Cell projection</keyword>
<comment type="subcellular location">
    <subcellularLocation>
        <location evidence="1">Cell projection</location>
        <location evidence="1">Cilium membrane</location>
    </subcellularLocation>
    <subcellularLocation>
        <location evidence="2">Cytoplasm</location>
        <location evidence="2">Cytoskeleton</location>
        <location evidence="2">Microtubule organizing center</location>
        <location evidence="2">Centrosome</location>
        <location evidence="2">Centriolar satellite</location>
    </subcellularLocation>
</comment>
<dbReference type="STRING" id="59894.ENSFALP00000000939"/>
<dbReference type="Pfam" id="PF24681">
    <property type="entry name" value="Kelch_KLHDC2_KLHL20_DRC7"/>
    <property type="match status" value="1"/>
</dbReference>
<keyword evidence="8" id="KW-0472">Membrane</keyword>
<dbReference type="SUPFAM" id="SSF117281">
    <property type="entry name" value="Kelch motif"/>
    <property type="match status" value="1"/>
</dbReference>
<proteinExistence type="inferred from homology"/>
<reference evidence="13" key="2">
    <citation type="submission" date="2025-08" db="UniProtKB">
        <authorList>
            <consortium name="Ensembl"/>
        </authorList>
    </citation>
    <scope>IDENTIFICATION</scope>
</reference>
<dbReference type="InterPro" id="IPR015915">
    <property type="entry name" value="Kelch-typ_b-propeller"/>
</dbReference>
<dbReference type="Gene3D" id="2.120.10.80">
    <property type="entry name" value="Kelch-type beta propeller"/>
    <property type="match status" value="1"/>
</dbReference>
<evidence type="ECO:0000256" key="6">
    <source>
        <dbReference type="ARBA" id="ARBA00022490"/>
    </source>
</evidence>
<evidence type="ECO:0000259" key="12">
    <source>
        <dbReference type="SMART" id="SM00683"/>
    </source>
</evidence>
<evidence type="ECO:0000256" key="7">
    <source>
        <dbReference type="ARBA" id="ARBA00023069"/>
    </source>
</evidence>
<dbReference type="Pfam" id="PF07289">
    <property type="entry name" value="BBL5"/>
    <property type="match status" value="1"/>
</dbReference>
<dbReference type="GO" id="GO:0036064">
    <property type="term" value="C:ciliary basal body"/>
    <property type="evidence" value="ECO:0007669"/>
    <property type="project" value="TreeGrafter"/>
</dbReference>
<dbReference type="AlphaFoldDB" id="U3JDT5"/>
<evidence type="ECO:0000313" key="14">
    <source>
        <dbReference type="Proteomes" id="UP000016665"/>
    </source>
</evidence>
<gene>
    <name evidence="13" type="primary">KLHL41</name>
</gene>
<dbReference type="HOGENOM" id="CLU_500518_0_0_1"/>
<evidence type="ECO:0000256" key="1">
    <source>
        <dbReference type="ARBA" id="ARBA00004309"/>
    </source>
</evidence>
<dbReference type="FunFam" id="2.120.10.80:FF:000025">
    <property type="entry name" value="Kelch-like family member 41"/>
    <property type="match status" value="1"/>
</dbReference>
<evidence type="ECO:0000256" key="9">
    <source>
        <dbReference type="ARBA" id="ARBA00023212"/>
    </source>
</evidence>
<evidence type="ECO:0000256" key="11">
    <source>
        <dbReference type="ARBA" id="ARBA00047191"/>
    </source>
</evidence>
<evidence type="ECO:0000256" key="4">
    <source>
        <dbReference type="ARBA" id="ARBA00022441"/>
    </source>
</evidence>
<dbReference type="PANTHER" id="PTHR21351">
    <property type="entry name" value="BARDET-BIEDL SYNDROME PROTEIN 5"/>
    <property type="match status" value="1"/>
</dbReference>
<comment type="similarity">
    <text evidence="3">Belongs to the BBS5 family.</text>
</comment>
<dbReference type="Proteomes" id="UP000016665">
    <property type="component" value="Chromosome 7"/>
</dbReference>
<evidence type="ECO:0000313" key="13">
    <source>
        <dbReference type="Ensembl" id="ENSFALP00000000939.1"/>
    </source>
</evidence>
<dbReference type="Gene3D" id="2.30.29.30">
    <property type="entry name" value="Pleckstrin-homology domain (PH domain)/Phosphotyrosine-binding domain (PTB)"/>
    <property type="match status" value="1"/>
</dbReference>
<dbReference type="OMA" id="CYDATAV"/>
<protein>
    <recommendedName>
        <fullName evidence="11">BBSome complex member BBS5</fullName>
    </recommendedName>
</protein>
<dbReference type="GO" id="GO:0060271">
    <property type="term" value="P:cilium assembly"/>
    <property type="evidence" value="ECO:0007669"/>
    <property type="project" value="TreeGrafter"/>
</dbReference>
<dbReference type="GO" id="GO:0034464">
    <property type="term" value="C:BBSome"/>
    <property type="evidence" value="ECO:0007669"/>
    <property type="project" value="InterPro"/>
</dbReference>
<evidence type="ECO:0000256" key="5">
    <source>
        <dbReference type="ARBA" id="ARBA00022475"/>
    </source>
</evidence>
<sequence>MKMRPGEVLIDCLESVEDTKGNNGDRGRLLVTNLRIIWRSLSLPRVNLSVGYNCVINITTRTANSKLRGQTEALYILTKCNNTRFEFIFTNIVPGSPRLFTSVIAVHRAYETSKMYRDLKLRSALIQNKQLRLLPQEQIYDKVNGVWNLSSDQGNLGTFFITNVRIVWHANMNDSFNVSIPYLQIRSIKMRDSKFGLALVIESSQQSGGYVLGFKIDPVEKLQEAVKEINSLHKVYSANPIFGVDYEMEEKPQPLEDLTVEQVPDDVEIEADEHTDAFVAYFADENKQHDREPVFSEELGLAIEKLKDGFTLQGLWELDSIAGEWVALPPLPSARCLFGLGESDNKIYVIAGKDLRTEESLDSVLCYDPVAMKWGEIKKLPIKVYGHATISNNGLIYCLGGKTDDKKCTNRLFVYNPKKGDWRDLAPMKVPRSMFGTAIHKGKIVIAGGVTEEGLTASVEAFDLTTNKWEIMPEFPQERSSISLVTLSGALYAIGGFAMIQLESKEFAPSEVTDIWKYDDEKKEWVGILKEIRYATGASCLATRLNLFKLSKL</sequence>
<evidence type="ECO:0000256" key="2">
    <source>
        <dbReference type="ARBA" id="ARBA00004607"/>
    </source>
</evidence>
<organism evidence="13 14">
    <name type="scientific">Ficedula albicollis</name>
    <name type="common">Collared flycatcher</name>
    <name type="synonym">Muscicapa albicollis</name>
    <dbReference type="NCBI Taxonomy" id="59894"/>
    <lineage>
        <taxon>Eukaryota</taxon>
        <taxon>Metazoa</taxon>
        <taxon>Chordata</taxon>
        <taxon>Craniata</taxon>
        <taxon>Vertebrata</taxon>
        <taxon>Euteleostomi</taxon>
        <taxon>Archelosauria</taxon>
        <taxon>Archosauria</taxon>
        <taxon>Dinosauria</taxon>
        <taxon>Saurischia</taxon>
        <taxon>Theropoda</taxon>
        <taxon>Coelurosauria</taxon>
        <taxon>Aves</taxon>
        <taxon>Neognathae</taxon>
        <taxon>Neoaves</taxon>
        <taxon>Telluraves</taxon>
        <taxon>Australaves</taxon>
        <taxon>Passeriformes</taxon>
        <taxon>Muscicapidae</taxon>
        <taxon>Ficedula</taxon>
    </lineage>
</organism>
<evidence type="ECO:0000256" key="10">
    <source>
        <dbReference type="ARBA" id="ARBA00023273"/>
    </source>
</evidence>
<dbReference type="GO" id="GO:0032266">
    <property type="term" value="F:phosphatidylinositol-3-phosphate binding"/>
    <property type="evidence" value="ECO:0007669"/>
    <property type="project" value="TreeGrafter"/>
</dbReference>
<dbReference type="InterPro" id="IPR006606">
    <property type="entry name" value="BBL5"/>
</dbReference>
<keyword evidence="7" id="KW-0969">Cilium</keyword>
<dbReference type="InterPro" id="IPR014003">
    <property type="entry name" value="BBS5_PH"/>
</dbReference>
<accession>U3JDT5</accession>
<keyword evidence="5" id="KW-1003">Cell membrane</keyword>
<dbReference type="PANTHER" id="PTHR21351:SF0">
    <property type="entry name" value="BARDET-BIEDL SYNDROME 5 PROTEIN"/>
    <property type="match status" value="1"/>
</dbReference>
<dbReference type="InterPro" id="IPR006652">
    <property type="entry name" value="Kelch_1"/>
</dbReference>
<keyword evidence="14" id="KW-1185">Reference proteome</keyword>
<keyword evidence="6" id="KW-0963">Cytoplasm</keyword>
<name>U3JDT5_FICAL</name>
<dbReference type="GO" id="GO:0060170">
    <property type="term" value="C:ciliary membrane"/>
    <property type="evidence" value="ECO:0007669"/>
    <property type="project" value="UniProtKB-SubCell"/>
</dbReference>